<feature type="transmembrane region" description="Helical" evidence="6">
    <location>
        <begin position="207"/>
        <end position="229"/>
    </location>
</feature>
<dbReference type="PANTHER" id="PTHR43243:SF105">
    <property type="entry name" value="CATIONIC AMINO ACID TRANSPORTER C-TERMINAL DOMAIN-CONTAINING PROTEIN"/>
    <property type="match status" value="1"/>
</dbReference>
<dbReference type="GO" id="GO:0000064">
    <property type="term" value="F:L-ornithine transmembrane transporter activity"/>
    <property type="evidence" value="ECO:0007669"/>
    <property type="project" value="TreeGrafter"/>
</dbReference>
<dbReference type="GO" id="GO:0005886">
    <property type="term" value="C:plasma membrane"/>
    <property type="evidence" value="ECO:0007669"/>
    <property type="project" value="TreeGrafter"/>
</dbReference>
<dbReference type="Gene3D" id="1.20.1740.10">
    <property type="entry name" value="Amino acid/polyamine transporter I"/>
    <property type="match status" value="1"/>
</dbReference>
<comment type="subcellular location">
    <subcellularLocation>
        <location evidence="1">Membrane</location>
        <topology evidence="1">Multi-pass membrane protein</topology>
    </subcellularLocation>
</comment>
<dbReference type="PANTHER" id="PTHR43243">
    <property type="entry name" value="INNER MEMBRANE TRANSPORTER YGJI-RELATED"/>
    <property type="match status" value="1"/>
</dbReference>
<evidence type="ECO:0000256" key="1">
    <source>
        <dbReference type="ARBA" id="ARBA00004141"/>
    </source>
</evidence>
<feature type="transmembrane region" description="Helical" evidence="6">
    <location>
        <begin position="250"/>
        <end position="274"/>
    </location>
</feature>
<evidence type="ECO:0000256" key="5">
    <source>
        <dbReference type="SAM" id="MobiDB-lite"/>
    </source>
</evidence>
<accession>A0AAE1HUU6</accession>
<sequence length="561" mass="60575">MRNVLGLVDLTLLGVGATLGTGVYILAGQIARQTAGPGVVLSFLIAAFASLLAALCYAELAAVVPTAGTAYSYTYVGVGEFTAFFVGWNLILEYAIATASVSRAFSNYVDVVTGNVIRTWSMRSVPLRGSFLAEYPGFLAVGFISLLAALLALGVKESTLFNNVCSLLNLITVIVTVVAGSCTSNVANWSIAREDIPAEKHAGVGGFLPFGVTGVLAGASTCFFGYVGFDTITACGEEARNPKRNIPLSILLTLGVICAVYLAVSMVVTMMVPYYEQDLEAPFPSAFEKVGLPVVSWIVTIGAMFAMTTRVVSPRCSASRLTADFPHLSMVGSMFPLPRVLLTMAADGMLFRSLALVSTRTGTSLRSTLLAWLMSSSMALLFNLEQLIDMMSIGTLTAYIMVAVSVVQIRSVSVPVPSESIFDDSLLYRVEAGTDATTPLSTGRVLKAVLNYERLQEPSYVTSWVVPLVPFLPYLSILLNMSLMMMMNWGTWTRFGVWLLIGLMVYFLYSVWHSTLAEMQQLDRKPESQDRVSTLPEDLMLSNQQRLSNDSLAGTEPNNKT</sequence>
<feature type="transmembrane region" description="Helical" evidence="6">
    <location>
        <begin position="70"/>
        <end position="91"/>
    </location>
</feature>
<dbReference type="InterPro" id="IPR002293">
    <property type="entry name" value="AA/rel_permease1"/>
</dbReference>
<dbReference type="Proteomes" id="UP001219518">
    <property type="component" value="Unassembled WGS sequence"/>
</dbReference>
<dbReference type="InterPro" id="IPR029485">
    <property type="entry name" value="CAT_C"/>
</dbReference>
<evidence type="ECO:0000256" key="6">
    <source>
        <dbReference type="SAM" id="Phobius"/>
    </source>
</evidence>
<feature type="transmembrane region" description="Helical" evidence="6">
    <location>
        <begin position="167"/>
        <end position="187"/>
    </location>
</feature>
<dbReference type="Pfam" id="PF13906">
    <property type="entry name" value="AA_permease_C"/>
    <property type="match status" value="1"/>
</dbReference>
<evidence type="ECO:0000313" key="9">
    <source>
        <dbReference type="Proteomes" id="UP001219518"/>
    </source>
</evidence>
<dbReference type="PIRSF" id="PIRSF006060">
    <property type="entry name" value="AA_transporter"/>
    <property type="match status" value="1"/>
</dbReference>
<keyword evidence="9" id="KW-1185">Reference proteome</keyword>
<feature type="transmembrane region" description="Helical" evidence="6">
    <location>
        <begin position="396"/>
        <end position="416"/>
    </location>
</feature>
<dbReference type="GO" id="GO:0015189">
    <property type="term" value="F:L-lysine transmembrane transporter activity"/>
    <property type="evidence" value="ECO:0007669"/>
    <property type="project" value="TreeGrafter"/>
</dbReference>
<proteinExistence type="predicted"/>
<gene>
    <name evidence="8" type="ORF">KUF71_016139</name>
</gene>
<feature type="transmembrane region" description="Helical" evidence="6">
    <location>
        <begin position="7"/>
        <end position="27"/>
    </location>
</feature>
<keyword evidence="3 6" id="KW-1133">Transmembrane helix</keyword>
<evidence type="ECO:0000313" key="8">
    <source>
        <dbReference type="EMBL" id="KAK3927854.1"/>
    </source>
</evidence>
<keyword evidence="2 6" id="KW-0812">Transmembrane</keyword>
<evidence type="ECO:0000259" key="7">
    <source>
        <dbReference type="Pfam" id="PF13906"/>
    </source>
</evidence>
<feature type="transmembrane region" description="Helical" evidence="6">
    <location>
        <begin position="294"/>
        <end position="313"/>
    </location>
</feature>
<organism evidence="8 9">
    <name type="scientific">Frankliniella fusca</name>
    <dbReference type="NCBI Taxonomy" id="407009"/>
    <lineage>
        <taxon>Eukaryota</taxon>
        <taxon>Metazoa</taxon>
        <taxon>Ecdysozoa</taxon>
        <taxon>Arthropoda</taxon>
        <taxon>Hexapoda</taxon>
        <taxon>Insecta</taxon>
        <taxon>Pterygota</taxon>
        <taxon>Neoptera</taxon>
        <taxon>Paraneoptera</taxon>
        <taxon>Thysanoptera</taxon>
        <taxon>Terebrantia</taxon>
        <taxon>Thripoidea</taxon>
        <taxon>Thripidae</taxon>
        <taxon>Frankliniella</taxon>
    </lineage>
</organism>
<reference evidence="8" key="2">
    <citation type="journal article" date="2023" name="BMC Genomics">
        <title>Pest status, molecular evolution, and epigenetic factors derived from the genome assembly of Frankliniella fusca, a thysanopteran phytovirus vector.</title>
        <authorList>
            <person name="Catto M.A."/>
            <person name="Labadie P.E."/>
            <person name="Jacobson A.L."/>
            <person name="Kennedy G.G."/>
            <person name="Srinivasan R."/>
            <person name="Hunt B.G."/>
        </authorList>
    </citation>
    <scope>NUCLEOTIDE SEQUENCE</scope>
    <source>
        <strain evidence="8">PL_HMW_Pooled</strain>
    </source>
</reference>
<dbReference type="EMBL" id="JAHWGI010001301">
    <property type="protein sequence ID" value="KAK3927854.1"/>
    <property type="molecule type" value="Genomic_DNA"/>
</dbReference>
<feature type="transmembrane region" description="Helical" evidence="6">
    <location>
        <begin position="135"/>
        <end position="155"/>
    </location>
</feature>
<feature type="transmembrane region" description="Helical" evidence="6">
    <location>
        <begin position="39"/>
        <end position="58"/>
    </location>
</feature>
<evidence type="ECO:0000256" key="3">
    <source>
        <dbReference type="ARBA" id="ARBA00022989"/>
    </source>
</evidence>
<reference evidence="8" key="1">
    <citation type="submission" date="2021-07" db="EMBL/GenBank/DDBJ databases">
        <authorList>
            <person name="Catto M.A."/>
            <person name="Jacobson A."/>
            <person name="Kennedy G."/>
            <person name="Labadie P."/>
            <person name="Hunt B.G."/>
            <person name="Srinivasan R."/>
        </authorList>
    </citation>
    <scope>NUCLEOTIDE SEQUENCE</scope>
    <source>
        <strain evidence="8">PL_HMW_Pooled</strain>
        <tissue evidence="8">Head</tissue>
    </source>
</reference>
<feature type="transmembrane region" description="Helical" evidence="6">
    <location>
        <begin position="464"/>
        <end position="483"/>
    </location>
</feature>
<dbReference type="GO" id="GO:0097638">
    <property type="term" value="P:L-arginine import across plasma membrane"/>
    <property type="evidence" value="ECO:0007669"/>
    <property type="project" value="TreeGrafter"/>
</dbReference>
<feature type="transmembrane region" description="Helical" evidence="6">
    <location>
        <begin position="495"/>
        <end position="512"/>
    </location>
</feature>
<keyword evidence="4 6" id="KW-0472">Membrane</keyword>
<comment type="caution">
    <text evidence="8">The sequence shown here is derived from an EMBL/GenBank/DDBJ whole genome shotgun (WGS) entry which is preliminary data.</text>
</comment>
<feature type="region of interest" description="Disordered" evidence="5">
    <location>
        <begin position="541"/>
        <end position="561"/>
    </location>
</feature>
<evidence type="ECO:0000256" key="2">
    <source>
        <dbReference type="ARBA" id="ARBA00022692"/>
    </source>
</evidence>
<feature type="domain" description="Cationic amino acid transporter C-terminal" evidence="7">
    <location>
        <begin position="464"/>
        <end position="514"/>
    </location>
</feature>
<protein>
    <submittedName>
        <fullName evidence="8">Cationic amino acid transporter 2</fullName>
    </submittedName>
</protein>
<name>A0AAE1HUU6_9NEOP</name>
<evidence type="ECO:0000256" key="4">
    <source>
        <dbReference type="ARBA" id="ARBA00023136"/>
    </source>
</evidence>
<dbReference type="Pfam" id="PF13520">
    <property type="entry name" value="AA_permease_2"/>
    <property type="match status" value="1"/>
</dbReference>
<dbReference type="GO" id="GO:0061459">
    <property type="term" value="F:L-arginine transmembrane transporter activity"/>
    <property type="evidence" value="ECO:0007669"/>
    <property type="project" value="TreeGrafter"/>
</dbReference>
<dbReference type="AlphaFoldDB" id="A0AAE1HUU6"/>